<gene>
    <name evidence="9" type="ORF">IL334_005912</name>
</gene>
<keyword evidence="6" id="KW-0539">Nucleus</keyword>
<dbReference type="Pfam" id="PF07842">
    <property type="entry name" value="GCFC"/>
    <property type="match status" value="1"/>
</dbReference>
<feature type="compositionally biased region" description="Low complexity" evidence="7">
    <location>
        <begin position="282"/>
        <end position="292"/>
    </location>
</feature>
<feature type="compositionally biased region" description="Basic and acidic residues" evidence="7">
    <location>
        <begin position="33"/>
        <end position="45"/>
    </location>
</feature>
<feature type="compositionally biased region" description="Basic and acidic residues" evidence="7">
    <location>
        <begin position="375"/>
        <end position="398"/>
    </location>
</feature>
<evidence type="ECO:0000256" key="4">
    <source>
        <dbReference type="ARBA" id="ARBA00022728"/>
    </source>
</evidence>
<reference evidence="9 10" key="1">
    <citation type="submission" date="2024-01" db="EMBL/GenBank/DDBJ databases">
        <title>Comparative genomics of Cryptococcus and Kwoniella reveals pathogenesis evolution and contrasting modes of karyotype evolution via chromosome fusion or intercentromeric recombination.</title>
        <authorList>
            <person name="Coelho M.A."/>
            <person name="David-Palma M."/>
            <person name="Shea T."/>
            <person name="Bowers K."/>
            <person name="McGinley-Smith S."/>
            <person name="Mohammad A.W."/>
            <person name="Gnirke A."/>
            <person name="Yurkov A.M."/>
            <person name="Nowrousian M."/>
            <person name="Sun S."/>
            <person name="Cuomo C.A."/>
            <person name="Heitman J."/>
        </authorList>
    </citation>
    <scope>NUCLEOTIDE SEQUENCE [LARGE SCALE GENOMIC DNA]</scope>
    <source>
        <strain evidence="9">CBS 11374</strain>
    </source>
</reference>
<dbReference type="PANTHER" id="PTHR23329:SF1">
    <property type="entry name" value="TUFTELIN-INTERACTING PROTEIN 11"/>
    <property type="match status" value="1"/>
</dbReference>
<evidence type="ECO:0000256" key="2">
    <source>
        <dbReference type="ARBA" id="ARBA00010900"/>
    </source>
</evidence>
<dbReference type="SMART" id="SM00443">
    <property type="entry name" value="G_patch"/>
    <property type="match status" value="1"/>
</dbReference>
<dbReference type="RefSeq" id="XP_062793669.1">
    <property type="nucleotide sequence ID" value="XM_062937618.1"/>
</dbReference>
<feature type="compositionally biased region" description="Gly residues" evidence="7">
    <location>
        <begin position="195"/>
        <end position="211"/>
    </location>
</feature>
<evidence type="ECO:0000256" key="7">
    <source>
        <dbReference type="SAM" id="MobiDB-lite"/>
    </source>
</evidence>
<dbReference type="Pfam" id="PF01585">
    <property type="entry name" value="G-patch"/>
    <property type="match status" value="1"/>
</dbReference>
<protein>
    <recommendedName>
        <fullName evidence="8">G-patch domain-containing protein</fullName>
    </recommendedName>
</protein>
<feature type="compositionally biased region" description="Acidic residues" evidence="7">
    <location>
        <begin position="110"/>
        <end position="144"/>
    </location>
</feature>
<feature type="compositionally biased region" description="Basic and acidic residues" evidence="7">
    <location>
        <begin position="353"/>
        <end position="367"/>
    </location>
</feature>
<comment type="similarity">
    <text evidence="2">Belongs to the TFP11/STIP family.</text>
</comment>
<feature type="region of interest" description="Disordered" evidence="7">
    <location>
        <begin position="346"/>
        <end position="399"/>
    </location>
</feature>
<dbReference type="Proteomes" id="UP001329825">
    <property type="component" value="Chromosome 8"/>
</dbReference>
<dbReference type="InterPro" id="IPR022159">
    <property type="entry name" value="STIP/TFIP11_N"/>
</dbReference>
<dbReference type="PANTHER" id="PTHR23329">
    <property type="entry name" value="TUFTELIN-INTERACTING PROTEIN 11-RELATED"/>
    <property type="match status" value="1"/>
</dbReference>
<organism evidence="9 10">
    <name type="scientific">Kwoniella shivajii</name>
    <dbReference type="NCBI Taxonomy" id="564305"/>
    <lineage>
        <taxon>Eukaryota</taxon>
        <taxon>Fungi</taxon>
        <taxon>Dikarya</taxon>
        <taxon>Basidiomycota</taxon>
        <taxon>Agaricomycotina</taxon>
        <taxon>Tremellomycetes</taxon>
        <taxon>Tremellales</taxon>
        <taxon>Cryptococcaceae</taxon>
        <taxon>Kwoniella</taxon>
    </lineage>
</organism>
<keyword evidence="3" id="KW-0507">mRNA processing</keyword>
<dbReference type="InterPro" id="IPR045211">
    <property type="entry name" value="TFP11/STIP/Ntr1"/>
</dbReference>
<accession>A0ABZ1D6B5</accession>
<proteinExistence type="inferred from homology"/>
<evidence type="ECO:0000256" key="3">
    <source>
        <dbReference type="ARBA" id="ARBA00022664"/>
    </source>
</evidence>
<evidence type="ECO:0000313" key="10">
    <source>
        <dbReference type="Proteomes" id="UP001329825"/>
    </source>
</evidence>
<evidence type="ECO:0000313" key="9">
    <source>
        <dbReference type="EMBL" id="WRT68930.1"/>
    </source>
</evidence>
<dbReference type="InterPro" id="IPR022783">
    <property type="entry name" value="GCFC_dom"/>
</dbReference>
<keyword evidence="4" id="KW-0747">Spliceosome</keyword>
<dbReference type="GeneID" id="87958042"/>
<feature type="region of interest" description="Disordered" evidence="7">
    <location>
        <begin position="1"/>
        <end position="292"/>
    </location>
</feature>
<feature type="compositionally biased region" description="Polar residues" evidence="7">
    <location>
        <begin position="266"/>
        <end position="280"/>
    </location>
</feature>
<dbReference type="EMBL" id="CP141888">
    <property type="protein sequence ID" value="WRT68930.1"/>
    <property type="molecule type" value="Genomic_DNA"/>
</dbReference>
<feature type="compositionally biased region" description="Polar residues" evidence="7">
    <location>
        <begin position="99"/>
        <end position="108"/>
    </location>
</feature>
<sequence length="1017" mass="112212">MPRRKNAFLSDGSDSEASDSGASIADYDSQEDGDSRAERRLFEHKDKKRKTGNRGGKESAWEGIFGDEPEDGHGGRGLGSRNKGSAGPHRTDWTKAPSFVSSGPSKPSDTLEENDLPEAPSPDDDVDVEDDSEGSSGSTEDEEEGASRQRSPRIRDEEEEDQPPRSMGLGSHNGFAPAGSAPIPEQEVESKKPTGGRGGIGSGARGRGGIGSSSRDARASPPLPAESSRQGPRGGLGSSGAPANPIDESAPSNNVPSAFGRPPPQLTASSGPSRKQQSFVSRKAPTAPAKTAAELTATERAHFANISSSFGARLLAKQGWEAGKGLGVQEDGRAIPIQVGKVLKGKGIQSGMRTEDSKREARRKGEVFSDDEDEQPQRRRDKGTKATKEPKGEVEQGWKKQKKVKVKVEHKTYEQLLAEAGDAAPLAGLGLVLDARGGELKEVQSLSSLSLSTWTPTSDNMKLPELRHNLRLIVDVAKGDVEGLVREGKSVNERRRWALREEQVSRAKVEEAESRISRIKQIQSLVETIASTAAEQSITANPSLTPLVESFNSLIIGFQDEYKSHSLDDIVVAAIAQVTRRAFAEWEPFDVSTDILLSSLKTWRKAYNLPKAEDLGVDLAAINGSEANGQSNRKVEIGKRTMTAWESLLWSLWLPKVRSAINNDWDPSSPHAAVHLMESWEPILPAFIRDNILDQLVLPKVKTAIDQWDPRKAKHSKHPRSLASIVFPWLPLLGERGEDMLEGAKRRIRSVLRNWVVKDGVPEELVRWKKDVYSSSEWDKLIIQFVLPKLGVCLRDDFTVNPRKQDMVPLEDWIMPWHKLLRQSMFSHLLEVEFFQKWLDILYIWLIQPAYKPDEVANWFVWWKGRFPEEVLDMRGINHGFNSGLELMDQAMKFGSEAPHRLVKPTFVPLPPSTNSSGKLRPSKTKPVETKKPIEQADITFRNIAEDYASQHDLIFLPIGKSHDRTGKPLFKISKNVDGRGGLTIYIGDNAVFAQFDDGSYRAVSLEDMVKKASGGM</sequence>
<dbReference type="InterPro" id="IPR000467">
    <property type="entry name" value="G_patch_dom"/>
</dbReference>
<keyword evidence="10" id="KW-1185">Reference proteome</keyword>
<comment type="subcellular location">
    <subcellularLocation>
        <location evidence="1">Nucleus</location>
    </subcellularLocation>
</comment>
<evidence type="ECO:0000259" key="8">
    <source>
        <dbReference type="PROSITE" id="PS50174"/>
    </source>
</evidence>
<evidence type="ECO:0000256" key="5">
    <source>
        <dbReference type="ARBA" id="ARBA00023187"/>
    </source>
</evidence>
<dbReference type="PROSITE" id="PS50174">
    <property type="entry name" value="G_PATCH"/>
    <property type="match status" value="1"/>
</dbReference>
<dbReference type="Pfam" id="PF12457">
    <property type="entry name" value="TIP_N"/>
    <property type="match status" value="1"/>
</dbReference>
<name>A0ABZ1D6B5_9TREE</name>
<feature type="domain" description="G-patch" evidence="8">
    <location>
        <begin position="307"/>
        <end position="353"/>
    </location>
</feature>
<evidence type="ECO:0000256" key="6">
    <source>
        <dbReference type="ARBA" id="ARBA00023242"/>
    </source>
</evidence>
<evidence type="ECO:0000256" key="1">
    <source>
        <dbReference type="ARBA" id="ARBA00004123"/>
    </source>
</evidence>
<keyword evidence="5" id="KW-0508">mRNA splicing</keyword>